<name>A0A645JPF9_9ZZZZ</name>
<protein>
    <submittedName>
        <fullName evidence="1">Uncharacterized protein</fullName>
    </submittedName>
</protein>
<comment type="caution">
    <text evidence="1">The sequence shown here is derived from an EMBL/GenBank/DDBJ whole genome shotgun (WGS) entry which is preliminary data.</text>
</comment>
<proteinExistence type="predicted"/>
<sequence>MLWLQRLPHDIELSVVHYWIGAIKWSRNAVTERYERTDLRLAKALRLDTLRGELAYTVQSLNGAHSEERMQRVVDRRHWVSLRVDF</sequence>
<gene>
    <name evidence="1" type="ORF">SDC9_212961</name>
</gene>
<reference evidence="1" key="1">
    <citation type="submission" date="2019-08" db="EMBL/GenBank/DDBJ databases">
        <authorList>
            <person name="Kucharzyk K."/>
            <person name="Murdoch R.W."/>
            <person name="Higgins S."/>
            <person name="Loffler F."/>
        </authorList>
    </citation>
    <scope>NUCLEOTIDE SEQUENCE</scope>
</reference>
<dbReference type="AlphaFoldDB" id="A0A645JPF9"/>
<dbReference type="EMBL" id="VSSQ01147155">
    <property type="protein sequence ID" value="MPN65182.1"/>
    <property type="molecule type" value="Genomic_DNA"/>
</dbReference>
<organism evidence="1">
    <name type="scientific">bioreactor metagenome</name>
    <dbReference type="NCBI Taxonomy" id="1076179"/>
    <lineage>
        <taxon>unclassified sequences</taxon>
        <taxon>metagenomes</taxon>
        <taxon>ecological metagenomes</taxon>
    </lineage>
</organism>
<accession>A0A645JPF9</accession>
<evidence type="ECO:0000313" key="1">
    <source>
        <dbReference type="EMBL" id="MPN65182.1"/>
    </source>
</evidence>